<feature type="transmembrane region" description="Helical" evidence="10">
    <location>
        <begin position="376"/>
        <end position="398"/>
    </location>
</feature>
<keyword evidence="8 10" id="KW-0472">Membrane</keyword>
<evidence type="ECO:0000313" key="13">
    <source>
        <dbReference type="Proteomes" id="UP000290365"/>
    </source>
</evidence>
<sequence length="539" mass="58069">MEKPFIMSEVSTESFITLLAMIGIVIIIAALLSGLIERTGFPQVAVFLVLGAVLGPFGLGVLNIGLDSPILRIVAPLSLVMVLFTDAISLNLNEIRRAGVLTLLVLGPGTLLSAALIALAAWGLLGLPLAAAVLLGAALSSTDPVLLRGLLRRRDIPATARTALSLESSLNDVVLLPIVIVTMTFLQQGHSPSGSDWGHLILDLFVLGPGAGILVGVCAVATLDVVRRHLTVRRDYESLFSLGIAFTAYAAAEAVHGSGFLAAFAAGLTISSLDVELCDCFTEYGETTTEMALLLTFVIFGSSLIWSGIEHITPILVLFAIIALLVRPVAFTVSLSRIRLSRYEKILTAWFGPRGLSSLLLIMLPVFANIPGSTQLFSICSLVVLFSVVVHGGSPFILSRRPPRRKRQIPQGTSPLEEEEATPAVATAPPPAVVPNEPTGTYHGSLITLQPPNRNRNPKKEEAPQFQTADPIRITLDELRQLWHTKARIILLDARKERSYSKSDKQAKGSLRVVPDETIVEQIRELDIPKETWIVAYCT</sequence>
<proteinExistence type="predicted"/>
<feature type="transmembrane region" description="Helical" evidence="10">
    <location>
        <begin position="163"/>
        <end position="186"/>
    </location>
</feature>
<evidence type="ECO:0000256" key="5">
    <source>
        <dbReference type="ARBA" id="ARBA00022692"/>
    </source>
</evidence>
<dbReference type="OrthoDB" id="146638at2"/>
<dbReference type="PANTHER" id="PTHR32507">
    <property type="entry name" value="NA(+)/H(+) ANTIPORTER 1"/>
    <property type="match status" value="1"/>
</dbReference>
<dbReference type="GO" id="GO:1902600">
    <property type="term" value="P:proton transmembrane transport"/>
    <property type="evidence" value="ECO:0007669"/>
    <property type="project" value="InterPro"/>
</dbReference>
<feature type="transmembrane region" description="Helical" evidence="10">
    <location>
        <begin position="206"/>
        <end position="226"/>
    </location>
</feature>
<feature type="transmembrane region" description="Helical" evidence="10">
    <location>
        <begin position="44"/>
        <end position="64"/>
    </location>
</feature>
<feature type="domain" description="Cation/H+ exchanger transmembrane" evidence="11">
    <location>
        <begin position="28"/>
        <end position="396"/>
    </location>
</feature>
<feature type="region of interest" description="Disordered" evidence="9">
    <location>
        <begin position="401"/>
        <end position="431"/>
    </location>
</feature>
<dbReference type="PANTHER" id="PTHR32507:SF8">
    <property type="entry name" value="CNH1P"/>
    <property type="match status" value="1"/>
</dbReference>
<dbReference type="InterPro" id="IPR006153">
    <property type="entry name" value="Cation/H_exchanger_TM"/>
</dbReference>
<name>A0A4V0YYI6_KTERU</name>
<evidence type="ECO:0000256" key="1">
    <source>
        <dbReference type="ARBA" id="ARBA00004651"/>
    </source>
</evidence>
<evidence type="ECO:0000256" key="10">
    <source>
        <dbReference type="SAM" id="Phobius"/>
    </source>
</evidence>
<keyword evidence="5 10" id="KW-0812">Transmembrane</keyword>
<feature type="transmembrane region" description="Helical" evidence="10">
    <location>
        <begin position="347"/>
        <end position="370"/>
    </location>
</feature>
<dbReference type="Gene3D" id="1.20.1530.20">
    <property type="match status" value="1"/>
</dbReference>
<feature type="transmembrane region" description="Helical" evidence="10">
    <location>
        <begin position="129"/>
        <end position="151"/>
    </location>
</feature>
<evidence type="ECO:0000256" key="7">
    <source>
        <dbReference type="ARBA" id="ARBA00023065"/>
    </source>
</evidence>
<feature type="transmembrane region" description="Helical" evidence="10">
    <location>
        <begin position="100"/>
        <end position="123"/>
    </location>
</feature>
<dbReference type="GO" id="GO:0005886">
    <property type="term" value="C:plasma membrane"/>
    <property type="evidence" value="ECO:0007669"/>
    <property type="project" value="UniProtKB-SubCell"/>
</dbReference>
<dbReference type="SUPFAM" id="SSF52821">
    <property type="entry name" value="Rhodanese/Cell cycle control phosphatase"/>
    <property type="match status" value="1"/>
</dbReference>
<accession>A0A4V0YYI6</accession>
<keyword evidence="2" id="KW-0813">Transport</keyword>
<organism evidence="12 13">
    <name type="scientific">Ktedonosporobacter rubrisoli</name>
    <dbReference type="NCBI Taxonomy" id="2509675"/>
    <lineage>
        <taxon>Bacteria</taxon>
        <taxon>Bacillati</taxon>
        <taxon>Chloroflexota</taxon>
        <taxon>Ktedonobacteria</taxon>
        <taxon>Ktedonobacterales</taxon>
        <taxon>Ktedonosporobacteraceae</taxon>
        <taxon>Ktedonosporobacter</taxon>
    </lineage>
</organism>
<dbReference type="InterPro" id="IPR038770">
    <property type="entry name" value="Na+/solute_symporter_sf"/>
</dbReference>
<protein>
    <recommendedName>
        <fullName evidence="11">Cation/H+ exchanger transmembrane domain-containing protein</fullName>
    </recommendedName>
</protein>
<keyword evidence="3" id="KW-0050">Antiport</keyword>
<keyword evidence="4" id="KW-1003">Cell membrane</keyword>
<dbReference type="InterPro" id="IPR036873">
    <property type="entry name" value="Rhodanese-like_dom_sf"/>
</dbReference>
<dbReference type="Pfam" id="PF00999">
    <property type="entry name" value="Na_H_Exchanger"/>
    <property type="match status" value="1"/>
</dbReference>
<evidence type="ECO:0000313" key="12">
    <source>
        <dbReference type="EMBL" id="QBD76351.1"/>
    </source>
</evidence>
<keyword evidence="7" id="KW-0406">Ion transport</keyword>
<dbReference type="AlphaFoldDB" id="A0A4V0YYI6"/>
<evidence type="ECO:0000259" key="11">
    <source>
        <dbReference type="Pfam" id="PF00999"/>
    </source>
</evidence>
<feature type="transmembrane region" description="Helical" evidence="10">
    <location>
        <begin position="15"/>
        <end position="32"/>
    </location>
</feature>
<evidence type="ECO:0000256" key="6">
    <source>
        <dbReference type="ARBA" id="ARBA00022989"/>
    </source>
</evidence>
<keyword evidence="13" id="KW-1185">Reference proteome</keyword>
<keyword evidence="6 10" id="KW-1133">Transmembrane helix</keyword>
<evidence type="ECO:0000256" key="4">
    <source>
        <dbReference type="ARBA" id="ARBA00022475"/>
    </source>
</evidence>
<dbReference type="KEGG" id="kbs:EPA93_10160"/>
<dbReference type="GO" id="GO:0015297">
    <property type="term" value="F:antiporter activity"/>
    <property type="evidence" value="ECO:0007669"/>
    <property type="project" value="UniProtKB-KW"/>
</dbReference>
<evidence type="ECO:0000256" key="9">
    <source>
        <dbReference type="SAM" id="MobiDB-lite"/>
    </source>
</evidence>
<feature type="transmembrane region" description="Helical" evidence="10">
    <location>
        <begin position="315"/>
        <end position="335"/>
    </location>
</feature>
<evidence type="ECO:0000256" key="3">
    <source>
        <dbReference type="ARBA" id="ARBA00022449"/>
    </source>
</evidence>
<gene>
    <name evidence="12" type="ORF">EPA93_10160</name>
</gene>
<feature type="transmembrane region" description="Helical" evidence="10">
    <location>
        <begin position="70"/>
        <end position="88"/>
    </location>
</feature>
<dbReference type="Gene3D" id="3.40.250.10">
    <property type="entry name" value="Rhodanese-like domain"/>
    <property type="match status" value="1"/>
</dbReference>
<evidence type="ECO:0000256" key="2">
    <source>
        <dbReference type="ARBA" id="ARBA00022448"/>
    </source>
</evidence>
<evidence type="ECO:0000256" key="8">
    <source>
        <dbReference type="ARBA" id="ARBA00023136"/>
    </source>
</evidence>
<dbReference type="EMBL" id="CP035758">
    <property type="protein sequence ID" value="QBD76351.1"/>
    <property type="molecule type" value="Genomic_DNA"/>
</dbReference>
<reference evidence="12 13" key="1">
    <citation type="submission" date="2019-01" db="EMBL/GenBank/DDBJ databases">
        <title>Ktedonosporobacter rubrisoli SCAWS-G2.</title>
        <authorList>
            <person name="Huang Y."/>
            <person name="Yan B."/>
        </authorList>
    </citation>
    <scope>NUCLEOTIDE SEQUENCE [LARGE SCALE GENOMIC DNA]</scope>
    <source>
        <strain evidence="12 13">SCAWS-G2</strain>
    </source>
</reference>
<comment type="subcellular location">
    <subcellularLocation>
        <location evidence="1">Cell membrane</location>
        <topology evidence="1">Multi-pass membrane protein</topology>
    </subcellularLocation>
</comment>
<dbReference type="Proteomes" id="UP000290365">
    <property type="component" value="Chromosome"/>
</dbReference>